<name>A0A1S2LDZ3_9BACI</name>
<dbReference type="RefSeq" id="WP_071311107.1">
    <property type="nucleotide sequence ID" value="NZ_MLQR01000050.1"/>
</dbReference>
<evidence type="ECO:0000259" key="1">
    <source>
        <dbReference type="Pfam" id="PF13619"/>
    </source>
</evidence>
<dbReference type="EMBL" id="MLQR01000050">
    <property type="protein sequence ID" value="OIJ10534.1"/>
    <property type="molecule type" value="Genomic_DNA"/>
</dbReference>
<dbReference type="AlphaFoldDB" id="A0A1S2LDZ3"/>
<dbReference type="Proteomes" id="UP000179524">
    <property type="component" value="Unassembled WGS sequence"/>
</dbReference>
<reference evidence="2 3" key="1">
    <citation type="submission" date="2016-10" db="EMBL/GenBank/DDBJ databases">
        <title>Draft genome sequences of four alkaliphilic bacteria belonging to the Anaerobacillus genus.</title>
        <authorList>
            <person name="Bassil N.M."/>
            <person name="Lloyd J.R."/>
        </authorList>
    </citation>
    <scope>NUCLEOTIDE SEQUENCE [LARGE SCALE GENOMIC DNA]</scope>
    <source>
        <strain evidence="2 3">DSM 18345</strain>
    </source>
</reference>
<evidence type="ECO:0000313" key="2">
    <source>
        <dbReference type="EMBL" id="OIJ10534.1"/>
    </source>
</evidence>
<keyword evidence="3" id="KW-1185">Reference proteome</keyword>
<comment type="caution">
    <text evidence="2">The sequence shown here is derived from an EMBL/GenBank/DDBJ whole genome shotgun (WGS) entry which is preliminary data.</text>
</comment>
<evidence type="ECO:0000313" key="3">
    <source>
        <dbReference type="Proteomes" id="UP000179524"/>
    </source>
</evidence>
<protein>
    <recommendedName>
        <fullName evidence="1">KTSC domain-containing protein</fullName>
    </recommendedName>
</protein>
<dbReference type="Pfam" id="PF13619">
    <property type="entry name" value="KTSC"/>
    <property type="match status" value="1"/>
</dbReference>
<organism evidence="2 3">
    <name type="scientific">Anaerobacillus alkalilacustris</name>
    <dbReference type="NCBI Taxonomy" id="393763"/>
    <lineage>
        <taxon>Bacteria</taxon>
        <taxon>Bacillati</taxon>
        <taxon>Bacillota</taxon>
        <taxon>Bacilli</taxon>
        <taxon>Bacillales</taxon>
        <taxon>Bacillaceae</taxon>
        <taxon>Anaerobacillus</taxon>
    </lineage>
</organism>
<proteinExistence type="predicted"/>
<accession>A0A1S2LDZ3</accession>
<gene>
    <name evidence="2" type="ORF">BKP37_18545</name>
</gene>
<dbReference type="InterPro" id="IPR025309">
    <property type="entry name" value="KTSC_dom"/>
</dbReference>
<sequence>METTNINSEDIKSASYDDVTHQLYIRFTNGDYYVYYDVIPIDYVGFLSTSDHSKYVRDRLTIKYDKRKLH</sequence>
<feature type="domain" description="KTSC" evidence="1">
    <location>
        <begin position="7"/>
        <end position="61"/>
    </location>
</feature>
<dbReference type="OrthoDB" id="2970699at2"/>